<gene>
    <name evidence="2" type="ORF">ACFFGN_04215</name>
</gene>
<accession>A0ABV6QHN1</accession>
<dbReference type="PANTHER" id="PTHR43267:SF1">
    <property type="entry name" value="TRNA THREONYLCARBAMOYLADENOSINE DEHYDRATASE"/>
    <property type="match status" value="1"/>
</dbReference>
<dbReference type="EMBL" id="JBHLTC010000005">
    <property type="protein sequence ID" value="MFC0623252.1"/>
    <property type="molecule type" value="Genomic_DNA"/>
</dbReference>
<dbReference type="Gene3D" id="3.40.50.720">
    <property type="entry name" value="NAD(P)-binding Rossmann-like Domain"/>
    <property type="match status" value="1"/>
</dbReference>
<comment type="caution">
    <text evidence="2">The sequence shown here is derived from an EMBL/GenBank/DDBJ whole genome shotgun (WGS) entry which is preliminary data.</text>
</comment>
<sequence length="511" mass="55658">MSQPFGELAAARADLRRGLEKCGFDDDGEVLRGPVPWTHPSTGIAMATIDVTILDHFPFGPPRVELVDAGTPLDLTFHIQDGALCLWDNTDPATDAPWTDPKRILERVAGWLTQTARGWPDDDDIDLERYVEGAVDPRMVLYDEMELEGLSGCVETKIDAHEMTITVLPTARGVPPSQRHKKGTQRTRRHLAWLADLGHVARPLTGWADTEAALGDDAVTVRRLVVQGALDLLLLRYRRGGRTGMLVLATTKLNGRPAVRRCEAADTSEVSRRLRSGPPSAELVDRKVAIVGCGAVGSFMADMLFRDGLRHLDLRDPQRLRPGNVIRHLAGDTYVGLSKVVATKAHLGATGLDVTHVDTHVTSVTDPITAINMLQTHDLVVDATADERTTSLLSWAAEQTGRTLVSVAVMRGGGVARVDRFPLRPGEQHLSPVPLRDDLRGSYRERGCGDAVSPTPPSAVVAAAELATELSLDQLSDERRFPATILRVIRPQPDAPYDKLATLTSNPRLAK</sequence>
<dbReference type="CDD" id="cd01483">
    <property type="entry name" value="E1_enzyme_family"/>
    <property type="match status" value="1"/>
</dbReference>
<dbReference type="Proteomes" id="UP001589890">
    <property type="component" value="Unassembled WGS sequence"/>
</dbReference>
<keyword evidence="3" id="KW-1185">Reference proteome</keyword>
<name>A0ABV6QHN1_9ACTN</name>
<dbReference type="SUPFAM" id="SSF69572">
    <property type="entry name" value="Activating enzymes of the ubiquitin-like proteins"/>
    <property type="match status" value="1"/>
</dbReference>
<protein>
    <submittedName>
        <fullName evidence="2">ThiF family adenylyltransferase</fullName>
    </submittedName>
</protein>
<evidence type="ECO:0000313" key="2">
    <source>
        <dbReference type="EMBL" id="MFC0623252.1"/>
    </source>
</evidence>
<dbReference type="PANTHER" id="PTHR43267">
    <property type="entry name" value="TRNA THREONYLCARBAMOYLADENOSINE DEHYDRATASE"/>
    <property type="match status" value="1"/>
</dbReference>
<dbReference type="GO" id="GO:0016779">
    <property type="term" value="F:nucleotidyltransferase activity"/>
    <property type="evidence" value="ECO:0007669"/>
    <property type="project" value="UniProtKB-KW"/>
</dbReference>
<reference evidence="2 3" key="1">
    <citation type="submission" date="2024-09" db="EMBL/GenBank/DDBJ databases">
        <authorList>
            <person name="Sun Q."/>
            <person name="Mori K."/>
        </authorList>
    </citation>
    <scope>NUCLEOTIDE SEQUENCE [LARGE SCALE GENOMIC DNA]</scope>
    <source>
        <strain evidence="2 3">CGMCC 1.15906</strain>
    </source>
</reference>
<dbReference type="RefSeq" id="WP_380043951.1">
    <property type="nucleotide sequence ID" value="NZ_JBHLTC010000005.1"/>
</dbReference>
<dbReference type="InterPro" id="IPR000594">
    <property type="entry name" value="ThiF_NAD_FAD-bd"/>
</dbReference>
<keyword evidence="2" id="KW-0808">Transferase</keyword>
<evidence type="ECO:0000313" key="3">
    <source>
        <dbReference type="Proteomes" id="UP001589890"/>
    </source>
</evidence>
<feature type="domain" description="THIF-type NAD/FAD binding fold" evidence="1">
    <location>
        <begin position="282"/>
        <end position="417"/>
    </location>
</feature>
<evidence type="ECO:0000259" key="1">
    <source>
        <dbReference type="Pfam" id="PF00899"/>
    </source>
</evidence>
<keyword evidence="2" id="KW-0548">Nucleotidyltransferase</keyword>
<proteinExistence type="predicted"/>
<dbReference type="InterPro" id="IPR045886">
    <property type="entry name" value="ThiF/MoeB/HesA"/>
</dbReference>
<dbReference type="InterPro" id="IPR035985">
    <property type="entry name" value="Ubiquitin-activating_enz"/>
</dbReference>
<dbReference type="Pfam" id="PF00899">
    <property type="entry name" value="ThiF"/>
    <property type="match status" value="1"/>
</dbReference>
<organism evidence="2 3">
    <name type="scientific">Kribbella deserti</name>
    <dbReference type="NCBI Taxonomy" id="1926257"/>
    <lineage>
        <taxon>Bacteria</taxon>
        <taxon>Bacillati</taxon>
        <taxon>Actinomycetota</taxon>
        <taxon>Actinomycetes</taxon>
        <taxon>Propionibacteriales</taxon>
        <taxon>Kribbellaceae</taxon>
        <taxon>Kribbella</taxon>
    </lineage>
</organism>